<reference evidence="1" key="1">
    <citation type="journal article" date="2020" name="Nature">
        <title>Giant virus diversity and host interactions through global metagenomics.</title>
        <authorList>
            <person name="Schulz F."/>
            <person name="Roux S."/>
            <person name="Paez-Espino D."/>
            <person name="Jungbluth S."/>
            <person name="Walsh D.A."/>
            <person name="Denef V.J."/>
            <person name="McMahon K.D."/>
            <person name="Konstantinidis K.T."/>
            <person name="Eloe-Fadrosh E.A."/>
            <person name="Kyrpides N.C."/>
            <person name="Woyke T."/>
        </authorList>
    </citation>
    <scope>NUCLEOTIDE SEQUENCE</scope>
    <source>
        <strain evidence="1">GVMAG-M-3300020727-4</strain>
    </source>
</reference>
<proteinExistence type="predicted"/>
<dbReference type="AlphaFoldDB" id="A0A6C0CH38"/>
<name>A0A6C0CH38_9ZZZZ</name>
<sequence>MTEEDRFKEVLSEVYSLYIEHGSRSNKNIMYFHNHIKKLLLEIFKEPDYKVLLEHDVKSYNSSGKKKCDIVVMKLGQPYIIFPVKIIKSNYKQNKNNGWENLTGELLHLKWSNDNLHIIPINIFMNKTPYLNNKSIIETFENITFNDIKNYNILNKKKITFDIINYIILVEPNNKIGEKFENIPTILEFDENTPYRNLSKIVRGLNI</sequence>
<dbReference type="EMBL" id="MN739403">
    <property type="protein sequence ID" value="QHT02934.1"/>
    <property type="molecule type" value="Genomic_DNA"/>
</dbReference>
<protein>
    <submittedName>
        <fullName evidence="1">Uncharacterized protein</fullName>
    </submittedName>
</protein>
<accession>A0A6C0CH38</accession>
<evidence type="ECO:0000313" key="1">
    <source>
        <dbReference type="EMBL" id="QHT02934.1"/>
    </source>
</evidence>
<organism evidence="1">
    <name type="scientific">viral metagenome</name>
    <dbReference type="NCBI Taxonomy" id="1070528"/>
    <lineage>
        <taxon>unclassified sequences</taxon>
        <taxon>metagenomes</taxon>
        <taxon>organismal metagenomes</taxon>
    </lineage>
</organism>